<dbReference type="SUPFAM" id="SSF52540">
    <property type="entry name" value="P-loop containing nucleoside triphosphate hydrolases"/>
    <property type="match status" value="1"/>
</dbReference>
<dbReference type="Proteomes" id="UP000515789">
    <property type="component" value="Chromosome"/>
</dbReference>
<name>A0A7G5N0W6_9FIRM</name>
<evidence type="ECO:0000313" key="4">
    <source>
        <dbReference type="Proteomes" id="UP000515789"/>
    </source>
</evidence>
<sequence>MIYLYSGTPGSGKSLHMARTIYYTLYRKKPVICNFEINRKYVKNGNLFQYVDNSDLTPDYLMEYSREYFKGKTVKESEITLFIDEAQMLFNARSWDAKDREKWNKFFQIHRHFGYDIMMVAQFDRMIDRQIRSLVEYEFIHRKVSNFGWRGILLCVVMLCPHLFTVIKVWYPMKEQVGKEFCRASKKFFRLYDTYMTFTAGEEQ</sequence>
<dbReference type="InterPro" id="IPR008900">
    <property type="entry name" value="Zot_N"/>
</dbReference>
<evidence type="ECO:0000313" key="3">
    <source>
        <dbReference type="EMBL" id="QMW80509.1"/>
    </source>
</evidence>
<feature type="transmembrane region" description="Helical" evidence="1">
    <location>
        <begin position="151"/>
        <end position="171"/>
    </location>
</feature>
<feature type="domain" description="Zona occludens toxin N-terminal" evidence="2">
    <location>
        <begin position="1"/>
        <end position="151"/>
    </location>
</feature>
<accession>A0A7G5N0W6</accession>
<organism evidence="3 4">
    <name type="scientific">Blautia producta</name>
    <dbReference type="NCBI Taxonomy" id="33035"/>
    <lineage>
        <taxon>Bacteria</taxon>
        <taxon>Bacillati</taxon>
        <taxon>Bacillota</taxon>
        <taxon>Clostridia</taxon>
        <taxon>Lachnospirales</taxon>
        <taxon>Lachnospiraceae</taxon>
        <taxon>Blautia</taxon>
    </lineage>
</organism>
<dbReference type="GeneID" id="75054040"/>
<dbReference type="Pfam" id="PF05707">
    <property type="entry name" value="Zot"/>
    <property type="match status" value="1"/>
</dbReference>
<proteinExistence type="predicted"/>
<evidence type="ECO:0000259" key="2">
    <source>
        <dbReference type="Pfam" id="PF05707"/>
    </source>
</evidence>
<keyword evidence="1" id="KW-1133">Transmembrane helix</keyword>
<dbReference type="AlphaFoldDB" id="A0A7G5N0W6"/>
<evidence type="ECO:0000256" key="1">
    <source>
        <dbReference type="SAM" id="Phobius"/>
    </source>
</evidence>
<dbReference type="Gene3D" id="3.40.50.300">
    <property type="entry name" value="P-loop containing nucleotide triphosphate hydrolases"/>
    <property type="match status" value="1"/>
</dbReference>
<dbReference type="InterPro" id="IPR027417">
    <property type="entry name" value="P-loop_NTPase"/>
</dbReference>
<gene>
    <name evidence="3" type="ORF">E5259_24570</name>
</gene>
<reference evidence="3 4" key="1">
    <citation type="submission" date="2019-04" db="EMBL/GenBank/DDBJ databases">
        <authorList>
            <person name="Schori C."/>
            <person name="Ahrens C."/>
        </authorList>
    </citation>
    <scope>NUCLEOTIDE SEQUENCE [LARGE SCALE GENOMIC DNA]</scope>
    <source>
        <strain evidence="3 4">DSM 2950</strain>
    </source>
</reference>
<keyword evidence="1" id="KW-0812">Transmembrane</keyword>
<keyword evidence="1" id="KW-0472">Membrane</keyword>
<protein>
    <recommendedName>
        <fullName evidence="2">Zona occludens toxin N-terminal domain-containing protein</fullName>
    </recommendedName>
</protein>
<dbReference type="RefSeq" id="WP_018595278.1">
    <property type="nucleotide sequence ID" value="NZ_AP031416.1"/>
</dbReference>
<dbReference type="EMBL" id="CP039126">
    <property type="protein sequence ID" value="QMW80509.1"/>
    <property type="molecule type" value="Genomic_DNA"/>
</dbReference>